<proteinExistence type="predicted"/>
<dbReference type="KEGG" id="hcu:MUN79_09150"/>
<protein>
    <submittedName>
        <fullName evidence="2">Uncharacterized protein</fullName>
    </submittedName>
</protein>
<dbReference type="RefSeq" id="WP_244677379.1">
    <property type="nucleotide sequence ID" value="NZ_CP095046.1"/>
</dbReference>
<evidence type="ECO:0000313" key="2">
    <source>
        <dbReference type="EMBL" id="UOQ74035.1"/>
    </source>
</evidence>
<dbReference type="AlphaFoldDB" id="A0A8T9QA63"/>
<keyword evidence="3" id="KW-1185">Reference proteome</keyword>
<dbReference type="EMBL" id="CP095046">
    <property type="protein sequence ID" value="UOQ74035.1"/>
    <property type="molecule type" value="Genomic_DNA"/>
</dbReference>
<name>A0A8T9QA63_9BACT</name>
<organism evidence="2 3">
    <name type="scientific">Hymenobacter cellulosilyticus</name>
    <dbReference type="NCBI Taxonomy" id="2932248"/>
    <lineage>
        <taxon>Bacteria</taxon>
        <taxon>Pseudomonadati</taxon>
        <taxon>Bacteroidota</taxon>
        <taxon>Cytophagia</taxon>
        <taxon>Cytophagales</taxon>
        <taxon>Hymenobacteraceae</taxon>
        <taxon>Hymenobacter</taxon>
    </lineage>
</organism>
<dbReference type="Proteomes" id="UP000831796">
    <property type="component" value="Chromosome"/>
</dbReference>
<evidence type="ECO:0000256" key="1">
    <source>
        <dbReference type="SAM" id="SignalP"/>
    </source>
</evidence>
<gene>
    <name evidence="2" type="ORF">MUN79_09150</name>
</gene>
<reference evidence="2" key="1">
    <citation type="submission" date="2022-04" db="EMBL/GenBank/DDBJ databases">
        <title>Hymenobacter sp. isolated from the air.</title>
        <authorList>
            <person name="Won M."/>
            <person name="Lee C.-M."/>
            <person name="Woen H.-Y."/>
            <person name="Kwon S.-W."/>
        </authorList>
    </citation>
    <scope>NUCLEOTIDE SEQUENCE</scope>
    <source>
        <strain evidence="2">5116S-3</strain>
    </source>
</reference>
<sequence length="68" mass="7018">MKTSSLLKSGFLLTMLLEAQASQVLAMPASPAVAALTQPALRAASVDVTTTLTGPTTLGAGYRRGRTR</sequence>
<feature type="chain" id="PRO_5035783586" evidence="1">
    <location>
        <begin position="22"/>
        <end position="68"/>
    </location>
</feature>
<accession>A0A8T9QA63</accession>
<keyword evidence="1" id="KW-0732">Signal</keyword>
<feature type="signal peptide" evidence="1">
    <location>
        <begin position="1"/>
        <end position="21"/>
    </location>
</feature>
<evidence type="ECO:0000313" key="3">
    <source>
        <dbReference type="Proteomes" id="UP000831796"/>
    </source>
</evidence>